<keyword evidence="6 9" id="KW-1015">Disulfide bond</keyword>
<accession>A0AAE1DVB4</accession>
<evidence type="ECO:0000256" key="1">
    <source>
        <dbReference type="ARBA" id="ARBA00004167"/>
    </source>
</evidence>
<keyword evidence="8" id="KW-0325">Glycoprotein</keyword>
<dbReference type="GO" id="GO:0043235">
    <property type="term" value="C:receptor complex"/>
    <property type="evidence" value="ECO:0007669"/>
    <property type="project" value="TreeGrafter"/>
</dbReference>
<keyword evidence="7" id="KW-0675">Receptor</keyword>
<dbReference type="SUPFAM" id="SSF57424">
    <property type="entry name" value="LDL receptor-like module"/>
    <property type="match status" value="3"/>
</dbReference>
<evidence type="ECO:0008006" key="12">
    <source>
        <dbReference type="Google" id="ProtNLM"/>
    </source>
</evidence>
<comment type="caution">
    <text evidence="10">The sequence shown here is derived from an EMBL/GenBank/DDBJ whole genome shotgun (WGS) entry which is preliminary data.</text>
</comment>
<dbReference type="PRINTS" id="PR00261">
    <property type="entry name" value="LDLRECEPTOR"/>
</dbReference>
<evidence type="ECO:0000313" key="10">
    <source>
        <dbReference type="EMBL" id="KAK3782893.1"/>
    </source>
</evidence>
<comment type="subcellular location">
    <subcellularLocation>
        <location evidence="1">Membrane</location>
        <topology evidence="1">Single-pass membrane protein</topology>
    </subcellularLocation>
</comment>
<dbReference type="GO" id="GO:0016324">
    <property type="term" value="C:apical plasma membrane"/>
    <property type="evidence" value="ECO:0007669"/>
    <property type="project" value="TreeGrafter"/>
</dbReference>
<keyword evidence="2" id="KW-0812">Transmembrane</keyword>
<proteinExistence type="predicted"/>
<dbReference type="InterPro" id="IPR051221">
    <property type="entry name" value="LDLR-related"/>
</dbReference>
<feature type="disulfide bond" evidence="9">
    <location>
        <begin position="147"/>
        <end position="165"/>
    </location>
</feature>
<feature type="disulfide bond" evidence="9">
    <location>
        <begin position="61"/>
        <end position="73"/>
    </location>
</feature>
<dbReference type="Gene3D" id="2.40.128.620">
    <property type="match status" value="1"/>
</dbReference>
<evidence type="ECO:0000256" key="5">
    <source>
        <dbReference type="ARBA" id="ARBA00023136"/>
    </source>
</evidence>
<comment type="caution">
    <text evidence="9">Lacks conserved residue(s) required for the propagation of feature annotation.</text>
</comment>
<keyword evidence="3" id="KW-0677">Repeat</keyword>
<evidence type="ECO:0000256" key="4">
    <source>
        <dbReference type="ARBA" id="ARBA00022989"/>
    </source>
</evidence>
<evidence type="ECO:0000256" key="3">
    <source>
        <dbReference type="ARBA" id="ARBA00022737"/>
    </source>
</evidence>
<dbReference type="Gene3D" id="4.10.400.10">
    <property type="entry name" value="Low-density Lipoprotein Receptor"/>
    <property type="match status" value="3"/>
</dbReference>
<evidence type="ECO:0000256" key="2">
    <source>
        <dbReference type="ARBA" id="ARBA00022692"/>
    </source>
</evidence>
<dbReference type="SMART" id="SM00192">
    <property type="entry name" value="LDLa"/>
    <property type="match status" value="4"/>
</dbReference>
<dbReference type="CDD" id="cd00112">
    <property type="entry name" value="LDLa"/>
    <property type="match status" value="3"/>
</dbReference>
<dbReference type="InterPro" id="IPR023415">
    <property type="entry name" value="LDLR_class-A_CS"/>
</dbReference>
<evidence type="ECO:0000256" key="6">
    <source>
        <dbReference type="ARBA" id="ARBA00023157"/>
    </source>
</evidence>
<dbReference type="EMBL" id="JAWDGP010002483">
    <property type="protein sequence ID" value="KAK3782893.1"/>
    <property type="molecule type" value="Genomic_DNA"/>
</dbReference>
<dbReference type="Proteomes" id="UP001283361">
    <property type="component" value="Unassembled WGS sequence"/>
</dbReference>
<feature type="disulfide bond" evidence="9">
    <location>
        <begin position="68"/>
        <end position="86"/>
    </location>
</feature>
<dbReference type="PROSITE" id="PS01209">
    <property type="entry name" value="LDLRA_1"/>
    <property type="match status" value="2"/>
</dbReference>
<dbReference type="AlphaFoldDB" id="A0AAE1DVB4"/>
<keyword evidence="5" id="KW-0472">Membrane</keyword>
<keyword evidence="4" id="KW-1133">Transmembrane helix</keyword>
<evidence type="ECO:0000256" key="7">
    <source>
        <dbReference type="ARBA" id="ARBA00023170"/>
    </source>
</evidence>
<dbReference type="PROSITE" id="PS50068">
    <property type="entry name" value="LDLRA_2"/>
    <property type="match status" value="4"/>
</dbReference>
<sequence length="214" mass="23828">MWRESNCFAESSSNTVNCNDKAMLDCNLGHDVSQCVLRSLACNHVPDCQNGWDESVEICGCPPHEFQCNSSHCIDLVRRCDVTEDCQDGSDELDCETFACPKTHFKCANHKCVPRDKHCDFENDCGDNSDESDNCEPRQCYMTEFQCDNKECAQTSSLCDGVQNCKDGSDENETNCVSEELYIKLFFQETSRSLVLSGANGSTLDPDETRSAGS</sequence>
<dbReference type="Pfam" id="PF00057">
    <property type="entry name" value="Ldl_recept_a"/>
    <property type="match status" value="3"/>
</dbReference>
<feature type="disulfide bond" evidence="9">
    <location>
        <begin position="100"/>
        <end position="112"/>
    </location>
</feature>
<evidence type="ECO:0000256" key="9">
    <source>
        <dbReference type="PROSITE-ProRule" id="PRU00124"/>
    </source>
</evidence>
<feature type="disulfide bond" evidence="9">
    <location>
        <begin position="80"/>
        <end position="95"/>
    </location>
</feature>
<evidence type="ECO:0000313" key="11">
    <source>
        <dbReference type="Proteomes" id="UP001283361"/>
    </source>
</evidence>
<protein>
    <recommendedName>
        <fullName evidence="12">Vitellogenin receptor</fullName>
    </recommendedName>
</protein>
<dbReference type="GO" id="GO:0042562">
    <property type="term" value="F:hormone binding"/>
    <property type="evidence" value="ECO:0007669"/>
    <property type="project" value="TreeGrafter"/>
</dbReference>
<feature type="disulfide bond" evidence="9">
    <location>
        <begin position="107"/>
        <end position="125"/>
    </location>
</feature>
<dbReference type="PANTHER" id="PTHR22722:SF14">
    <property type="entry name" value="MEGALIN, ISOFORM A"/>
    <property type="match status" value="1"/>
</dbReference>
<dbReference type="InterPro" id="IPR002172">
    <property type="entry name" value="LDrepeatLR_classA_rpt"/>
</dbReference>
<organism evidence="10 11">
    <name type="scientific">Elysia crispata</name>
    <name type="common">lettuce slug</name>
    <dbReference type="NCBI Taxonomy" id="231223"/>
    <lineage>
        <taxon>Eukaryota</taxon>
        <taxon>Metazoa</taxon>
        <taxon>Spiralia</taxon>
        <taxon>Lophotrochozoa</taxon>
        <taxon>Mollusca</taxon>
        <taxon>Gastropoda</taxon>
        <taxon>Heterobranchia</taxon>
        <taxon>Euthyneura</taxon>
        <taxon>Panpulmonata</taxon>
        <taxon>Sacoglossa</taxon>
        <taxon>Placobranchoidea</taxon>
        <taxon>Plakobranchidae</taxon>
        <taxon>Elysia</taxon>
    </lineage>
</organism>
<gene>
    <name evidence="10" type="ORF">RRG08_002522</name>
</gene>
<reference evidence="10" key="1">
    <citation type="journal article" date="2023" name="G3 (Bethesda)">
        <title>A reference genome for the long-term kleptoplast-retaining sea slug Elysia crispata morphotype clarki.</title>
        <authorList>
            <person name="Eastman K.E."/>
            <person name="Pendleton A.L."/>
            <person name="Shaikh M.A."/>
            <person name="Suttiyut T."/>
            <person name="Ogas R."/>
            <person name="Tomko P."/>
            <person name="Gavelis G."/>
            <person name="Widhalm J.R."/>
            <person name="Wisecaver J.H."/>
        </authorList>
    </citation>
    <scope>NUCLEOTIDE SEQUENCE</scope>
    <source>
        <strain evidence="10">ECLA1</strain>
    </source>
</reference>
<dbReference type="GO" id="GO:0006898">
    <property type="term" value="P:receptor-mediated endocytosis"/>
    <property type="evidence" value="ECO:0007669"/>
    <property type="project" value="TreeGrafter"/>
</dbReference>
<feature type="disulfide bond" evidence="9">
    <location>
        <begin position="140"/>
        <end position="152"/>
    </location>
</feature>
<dbReference type="PANTHER" id="PTHR22722">
    <property type="entry name" value="LOW-DENSITY LIPOPROTEIN RECEPTOR-RELATED PROTEIN 2-RELATED"/>
    <property type="match status" value="1"/>
</dbReference>
<name>A0AAE1DVB4_9GAST</name>
<keyword evidence="11" id="KW-1185">Reference proteome</keyword>
<evidence type="ECO:0000256" key="8">
    <source>
        <dbReference type="ARBA" id="ARBA00023180"/>
    </source>
</evidence>
<dbReference type="InterPro" id="IPR036055">
    <property type="entry name" value="LDL_receptor-like_sf"/>
</dbReference>